<accession>A0A371FHN2</accession>
<organism evidence="2 3">
    <name type="scientific">Mucuna pruriens</name>
    <name type="common">Velvet bean</name>
    <name type="synonym">Dolichos pruriens</name>
    <dbReference type="NCBI Taxonomy" id="157652"/>
    <lineage>
        <taxon>Eukaryota</taxon>
        <taxon>Viridiplantae</taxon>
        <taxon>Streptophyta</taxon>
        <taxon>Embryophyta</taxon>
        <taxon>Tracheophyta</taxon>
        <taxon>Spermatophyta</taxon>
        <taxon>Magnoliopsida</taxon>
        <taxon>eudicotyledons</taxon>
        <taxon>Gunneridae</taxon>
        <taxon>Pentapetalae</taxon>
        <taxon>rosids</taxon>
        <taxon>fabids</taxon>
        <taxon>Fabales</taxon>
        <taxon>Fabaceae</taxon>
        <taxon>Papilionoideae</taxon>
        <taxon>50 kb inversion clade</taxon>
        <taxon>NPAAA clade</taxon>
        <taxon>indigoferoid/millettioid clade</taxon>
        <taxon>Phaseoleae</taxon>
        <taxon>Mucuna</taxon>
    </lineage>
</organism>
<dbReference type="Proteomes" id="UP000257109">
    <property type="component" value="Unassembled WGS sequence"/>
</dbReference>
<dbReference type="OrthoDB" id="824410at2759"/>
<gene>
    <name evidence="2" type="ORF">CR513_42077</name>
</gene>
<evidence type="ECO:0000313" key="2">
    <source>
        <dbReference type="EMBL" id="RDX77750.1"/>
    </source>
</evidence>
<sequence length="68" mass="7756">MARFTAFISMLSIVILRKCIHMYNEYAQLLMDMAFVLVSSVRFSGMRFRPTEAVSGRSEDGKSETIKS</sequence>
<dbReference type="EMBL" id="QJKJ01009088">
    <property type="protein sequence ID" value="RDX77750.1"/>
    <property type="molecule type" value="Genomic_DNA"/>
</dbReference>
<feature type="signal peptide" evidence="1">
    <location>
        <begin position="1"/>
        <end position="21"/>
    </location>
</feature>
<comment type="caution">
    <text evidence="2">The sequence shown here is derived from an EMBL/GenBank/DDBJ whole genome shotgun (WGS) entry which is preliminary data.</text>
</comment>
<protein>
    <submittedName>
        <fullName evidence="2">Uncharacterized protein</fullName>
    </submittedName>
</protein>
<keyword evidence="3" id="KW-1185">Reference proteome</keyword>
<proteinExistence type="predicted"/>
<evidence type="ECO:0000256" key="1">
    <source>
        <dbReference type="SAM" id="SignalP"/>
    </source>
</evidence>
<evidence type="ECO:0000313" key="3">
    <source>
        <dbReference type="Proteomes" id="UP000257109"/>
    </source>
</evidence>
<dbReference type="AlphaFoldDB" id="A0A371FHN2"/>
<feature type="chain" id="PRO_5016763699" evidence="1">
    <location>
        <begin position="22"/>
        <end position="68"/>
    </location>
</feature>
<keyword evidence="1" id="KW-0732">Signal</keyword>
<reference evidence="2" key="1">
    <citation type="submission" date="2018-05" db="EMBL/GenBank/DDBJ databases">
        <title>Draft genome of Mucuna pruriens seed.</title>
        <authorList>
            <person name="Nnadi N.E."/>
            <person name="Vos R."/>
            <person name="Hasami M.H."/>
            <person name="Devisetty U.K."/>
            <person name="Aguiy J.C."/>
        </authorList>
    </citation>
    <scope>NUCLEOTIDE SEQUENCE [LARGE SCALE GENOMIC DNA]</scope>
    <source>
        <strain evidence="2">JCA_2017</strain>
    </source>
</reference>
<feature type="non-terminal residue" evidence="2">
    <location>
        <position position="1"/>
    </location>
</feature>
<name>A0A371FHN2_MUCPR</name>